<feature type="non-terminal residue" evidence="1">
    <location>
        <position position="1"/>
    </location>
</feature>
<name>A0A9N9IB13_9GLOM</name>
<organism evidence="1 2">
    <name type="scientific">Funneliformis caledonium</name>
    <dbReference type="NCBI Taxonomy" id="1117310"/>
    <lineage>
        <taxon>Eukaryota</taxon>
        <taxon>Fungi</taxon>
        <taxon>Fungi incertae sedis</taxon>
        <taxon>Mucoromycota</taxon>
        <taxon>Glomeromycotina</taxon>
        <taxon>Glomeromycetes</taxon>
        <taxon>Glomerales</taxon>
        <taxon>Glomeraceae</taxon>
        <taxon>Funneliformis</taxon>
    </lineage>
</organism>
<comment type="caution">
    <text evidence="1">The sequence shown here is derived from an EMBL/GenBank/DDBJ whole genome shotgun (WGS) entry which is preliminary data.</text>
</comment>
<evidence type="ECO:0000313" key="1">
    <source>
        <dbReference type="EMBL" id="CAG8728130.1"/>
    </source>
</evidence>
<dbReference type="Proteomes" id="UP000789570">
    <property type="component" value="Unassembled WGS sequence"/>
</dbReference>
<protein>
    <submittedName>
        <fullName evidence="1">12517_t:CDS:1</fullName>
    </submittedName>
</protein>
<reference evidence="1" key="1">
    <citation type="submission" date="2021-06" db="EMBL/GenBank/DDBJ databases">
        <authorList>
            <person name="Kallberg Y."/>
            <person name="Tangrot J."/>
            <person name="Rosling A."/>
        </authorList>
    </citation>
    <scope>NUCLEOTIDE SEQUENCE</scope>
    <source>
        <strain evidence="1">UK204</strain>
    </source>
</reference>
<evidence type="ECO:0000313" key="2">
    <source>
        <dbReference type="Proteomes" id="UP000789570"/>
    </source>
</evidence>
<proteinExistence type="predicted"/>
<accession>A0A9N9IB13</accession>
<dbReference type="EMBL" id="CAJVPQ010011631">
    <property type="protein sequence ID" value="CAG8728130.1"/>
    <property type="molecule type" value="Genomic_DNA"/>
</dbReference>
<sequence>QKNREKYATSFVKVSIAAFYYHLNKNSMIKYVNIYDNNTFTTLNEIANRKIKYLSNLRYSETKGSDGLSLLEVQQVLSHKFMDRSTSKRLLR</sequence>
<dbReference type="AlphaFoldDB" id="A0A9N9IB13"/>
<gene>
    <name evidence="1" type="ORF">FCALED_LOCUS14805</name>
</gene>
<dbReference type="OrthoDB" id="2449280at2759"/>
<keyword evidence="2" id="KW-1185">Reference proteome</keyword>